<sequence length="41" mass="4462">MPDIGAFLHFLRQADAFARNIEESVRGVPVALPRAMALAPL</sequence>
<evidence type="ECO:0000313" key="2">
    <source>
        <dbReference type="Proteomes" id="UP000537161"/>
    </source>
</evidence>
<name>A0A7W9B7I5_9SPHN</name>
<keyword evidence="2" id="KW-1185">Reference proteome</keyword>
<proteinExistence type="predicted"/>
<dbReference type="RefSeq" id="WP_276569278.1">
    <property type="nucleotide sequence ID" value="NZ_JACIJH010000009.1"/>
</dbReference>
<reference evidence="1 2" key="1">
    <citation type="submission" date="2020-08" db="EMBL/GenBank/DDBJ databases">
        <title>Genomic Encyclopedia of Type Strains, Phase IV (KMG-IV): sequencing the most valuable type-strain genomes for metagenomic binning, comparative biology and taxonomic classification.</title>
        <authorList>
            <person name="Goeker M."/>
        </authorList>
    </citation>
    <scope>NUCLEOTIDE SEQUENCE [LARGE SCALE GENOMIC DNA]</scope>
    <source>
        <strain evidence="1 2">DSM 27163</strain>
    </source>
</reference>
<accession>A0A7W9B7I5</accession>
<organism evidence="1 2">
    <name type="scientific">Sphingopyxis panaciterrulae</name>
    <dbReference type="NCBI Taxonomy" id="462372"/>
    <lineage>
        <taxon>Bacteria</taxon>
        <taxon>Pseudomonadati</taxon>
        <taxon>Pseudomonadota</taxon>
        <taxon>Alphaproteobacteria</taxon>
        <taxon>Sphingomonadales</taxon>
        <taxon>Sphingomonadaceae</taxon>
        <taxon>Sphingopyxis</taxon>
    </lineage>
</organism>
<dbReference type="AlphaFoldDB" id="A0A7W9B7I5"/>
<dbReference type="Proteomes" id="UP000537161">
    <property type="component" value="Unassembled WGS sequence"/>
</dbReference>
<comment type="caution">
    <text evidence="1">The sequence shown here is derived from an EMBL/GenBank/DDBJ whole genome shotgun (WGS) entry which is preliminary data.</text>
</comment>
<evidence type="ECO:0000313" key="1">
    <source>
        <dbReference type="EMBL" id="MBB5707422.1"/>
    </source>
</evidence>
<protein>
    <submittedName>
        <fullName evidence="1">Uncharacterized protein</fullName>
    </submittedName>
</protein>
<dbReference type="EMBL" id="JACIJH010000009">
    <property type="protein sequence ID" value="MBB5707422.1"/>
    <property type="molecule type" value="Genomic_DNA"/>
</dbReference>
<gene>
    <name evidence="1" type="ORF">FHR21_002788</name>
</gene>